<dbReference type="InterPro" id="IPR053288">
    <property type="entry name" value="TGD_Bridge_Protein"/>
</dbReference>
<accession>A0A921U4T6</accession>
<keyword evidence="1" id="KW-0812">Transmembrane</keyword>
<dbReference type="Proteomes" id="UP000807115">
    <property type="component" value="Chromosome 9"/>
</dbReference>
<dbReference type="OMA" id="GWAKDEN"/>
<dbReference type="KEGG" id="sbi:8058465"/>
<protein>
    <submittedName>
        <fullName evidence="2">Uncharacterized protein</fullName>
    </submittedName>
</protein>
<feature type="transmembrane region" description="Helical" evidence="1">
    <location>
        <begin position="53"/>
        <end position="75"/>
    </location>
</feature>
<keyword evidence="1" id="KW-0472">Membrane</keyword>
<dbReference type="OrthoDB" id="1933362at2759"/>
<dbReference type="PANTHER" id="PTHR34201">
    <property type="entry name" value="GLYCINE-RICH PROTEIN"/>
    <property type="match status" value="1"/>
</dbReference>
<dbReference type="PROSITE" id="PS51257">
    <property type="entry name" value="PROKAR_LIPOPROTEIN"/>
    <property type="match status" value="1"/>
</dbReference>
<feature type="transmembrane region" description="Helical" evidence="1">
    <location>
        <begin position="26"/>
        <end position="47"/>
    </location>
</feature>
<sequence>MVGGGRRGPRGLPPARSRVLGKLGPSFGFGAGCGFGFGVGLIGGAGVGSGFPGLSLGFGVGAGCGIGIGFGYGFGKGVAYDENGRYSNIGRSNQKSKGTPSEDQIDILVDELIENAKKLIKATSKEIDKWRRA</sequence>
<evidence type="ECO:0000256" key="1">
    <source>
        <dbReference type="SAM" id="Phobius"/>
    </source>
</evidence>
<gene>
    <name evidence="2" type="ORF">BDA96_09G148200</name>
</gene>
<dbReference type="EMBL" id="CM027688">
    <property type="protein sequence ID" value="KAG0518124.1"/>
    <property type="molecule type" value="Genomic_DNA"/>
</dbReference>
<dbReference type="Gramene" id="EES18244">
    <property type="protein sequence ID" value="EES18244"/>
    <property type="gene ID" value="SORBI_3009G140900"/>
</dbReference>
<reference evidence="2" key="1">
    <citation type="journal article" date="2019" name="BMC Genomics">
        <title>A new reference genome for Sorghum bicolor reveals high levels of sequence similarity between sweet and grain genotypes: implications for the genetics of sugar metabolism.</title>
        <authorList>
            <person name="Cooper E.A."/>
            <person name="Brenton Z.W."/>
            <person name="Flinn B.S."/>
            <person name="Jenkins J."/>
            <person name="Shu S."/>
            <person name="Flowers D."/>
            <person name="Luo F."/>
            <person name="Wang Y."/>
            <person name="Xia P."/>
            <person name="Barry K."/>
            <person name="Daum C."/>
            <person name="Lipzen A."/>
            <person name="Yoshinaga Y."/>
            <person name="Schmutz J."/>
            <person name="Saski C."/>
            <person name="Vermerris W."/>
            <person name="Kresovich S."/>
        </authorList>
    </citation>
    <scope>NUCLEOTIDE SEQUENCE</scope>
</reference>
<evidence type="ECO:0000313" key="3">
    <source>
        <dbReference type="Proteomes" id="UP000807115"/>
    </source>
</evidence>
<proteinExistence type="predicted"/>
<evidence type="ECO:0000313" key="2">
    <source>
        <dbReference type="EMBL" id="KAG0518124.1"/>
    </source>
</evidence>
<dbReference type="AlphaFoldDB" id="A0A921U4T6"/>
<reference evidence="2" key="2">
    <citation type="submission" date="2020-10" db="EMBL/GenBank/DDBJ databases">
        <authorList>
            <person name="Cooper E.A."/>
            <person name="Brenton Z.W."/>
            <person name="Flinn B.S."/>
            <person name="Jenkins J."/>
            <person name="Shu S."/>
            <person name="Flowers D."/>
            <person name="Luo F."/>
            <person name="Wang Y."/>
            <person name="Xia P."/>
            <person name="Barry K."/>
            <person name="Daum C."/>
            <person name="Lipzen A."/>
            <person name="Yoshinaga Y."/>
            <person name="Schmutz J."/>
            <person name="Saski C."/>
            <person name="Vermerris W."/>
            <person name="Kresovich S."/>
        </authorList>
    </citation>
    <scope>NUCLEOTIDE SEQUENCE</scope>
</reference>
<name>A0A921U4T6_SORBI</name>
<dbReference type="PANTHER" id="PTHR34201:SF5">
    <property type="match status" value="1"/>
</dbReference>
<comment type="caution">
    <text evidence="2">The sequence shown here is derived from an EMBL/GenBank/DDBJ whole genome shotgun (WGS) entry which is preliminary data.</text>
</comment>
<keyword evidence="1" id="KW-1133">Transmembrane helix</keyword>
<organism evidence="2 3">
    <name type="scientific">Sorghum bicolor</name>
    <name type="common">Sorghum</name>
    <name type="synonym">Sorghum vulgare</name>
    <dbReference type="NCBI Taxonomy" id="4558"/>
    <lineage>
        <taxon>Eukaryota</taxon>
        <taxon>Viridiplantae</taxon>
        <taxon>Streptophyta</taxon>
        <taxon>Embryophyta</taxon>
        <taxon>Tracheophyta</taxon>
        <taxon>Spermatophyta</taxon>
        <taxon>Magnoliopsida</taxon>
        <taxon>Liliopsida</taxon>
        <taxon>Poales</taxon>
        <taxon>Poaceae</taxon>
        <taxon>PACMAD clade</taxon>
        <taxon>Panicoideae</taxon>
        <taxon>Andropogonodae</taxon>
        <taxon>Andropogoneae</taxon>
        <taxon>Sorghinae</taxon>
        <taxon>Sorghum</taxon>
    </lineage>
</organism>